<protein>
    <submittedName>
        <fullName evidence="1">Uncharacterized protein</fullName>
    </submittedName>
</protein>
<keyword evidence="2" id="KW-1185">Reference proteome</keyword>
<evidence type="ECO:0000313" key="2">
    <source>
        <dbReference type="Proteomes" id="UP001396334"/>
    </source>
</evidence>
<organism evidence="1 2">
    <name type="scientific">Hibiscus sabdariffa</name>
    <name type="common">roselle</name>
    <dbReference type="NCBI Taxonomy" id="183260"/>
    <lineage>
        <taxon>Eukaryota</taxon>
        <taxon>Viridiplantae</taxon>
        <taxon>Streptophyta</taxon>
        <taxon>Embryophyta</taxon>
        <taxon>Tracheophyta</taxon>
        <taxon>Spermatophyta</taxon>
        <taxon>Magnoliopsida</taxon>
        <taxon>eudicotyledons</taxon>
        <taxon>Gunneridae</taxon>
        <taxon>Pentapetalae</taxon>
        <taxon>rosids</taxon>
        <taxon>malvids</taxon>
        <taxon>Malvales</taxon>
        <taxon>Malvaceae</taxon>
        <taxon>Malvoideae</taxon>
        <taxon>Hibiscus</taxon>
    </lineage>
</organism>
<reference evidence="1 2" key="1">
    <citation type="journal article" date="2024" name="G3 (Bethesda)">
        <title>Genome assembly of Hibiscus sabdariffa L. provides insights into metabolisms of medicinal natural products.</title>
        <authorList>
            <person name="Kim T."/>
        </authorList>
    </citation>
    <scope>NUCLEOTIDE SEQUENCE [LARGE SCALE GENOMIC DNA]</scope>
    <source>
        <strain evidence="1">TK-2024</strain>
        <tissue evidence="1">Old leaves</tissue>
    </source>
</reference>
<evidence type="ECO:0000313" key="1">
    <source>
        <dbReference type="EMBL" id="KAK9041046.1"/>
    </source>
</evidence>
<accession>A0ABR2TUP3</accession>
<comment type="caution">
    <text evidence="1">The sequence shown here is derived from an EMBL/GenBank/DDBJ whole genome shotgun (WGS) entry which is preliminary data.</text>
</comment>
<sequence>MANSKPTSVCRPITNEESKAANANPHVPKLVILLCSFFRTATPVSIIPPKAAKANLTLLSCDALPPAPATCRHQITLSRENRFYPHEILHVSYPKSRDVAIRMRRSRFAGTPRFSLRVVIC</sequence>
<proteinExistence type="predicted"/>
<dbReference type="Proteomes" id="UP001396334">
    <property type="component" value="Unassembled WGS sequence"/>
</dbReference>
<dbReference type="EMBL" id="JBBPBN010000004">
    <property type="protein sequence ID" value="KAK9041046.1"/>
    <property type="molecule type" value="Genomic_DNA"/>
</dbReference>
<name>A0ABR2TUP3_9ROSI</name>
<gene>
    <name evidence="1" type="ORF">V6N11_016170</name>
</gene>